<sequence>MDRSLNNCRILMLHGSSDLYGASKMFLLSIKSLQSKGAEVIVVLSEYGPLVDELNLLQVDLHIYKLGIIRRKYFNAKGLLNRLLTIRRAKAYLSKMVSEKKIDLIYSNTSAVLVGGWVAKKMKIPHVTHLHEIIKSPNWLRKFLGKMINYTSSKVLAVSQAVKENWGDVIAVEKIELVYNGIDQSKYLQSGNQLRNELSKPTDSTILIGMVARVNQWKGQNYFLDIAKILSHEHDNLHFVIAGDAYPGTEYLVDELILALRKSGIENQITYLGYRSDVEAILSGLDIFVLPSILPDPLPTTVLEAMASAKPVIATSHGGAKEMVLDGETGFLIPWDNAKKAASILSILINNPQKRVAMGKAGRDRVLEHFSIQAYLENFSYAIYKTLVK</sequence>
<dbReference type="SUPFAM" id="SSF53756">
    <property type="entry name" value="UDP-Glycosyltransferase/glycogen phosphorylase"/>
    <property type="match status" value="1"/>
</dbReference>
<accession>A0ABS9UM83</accession>
<keyword evidence="2" id="KW-0808">Transferase</keyword>
<keyword evidence="6" id="KW-1185">Reference proteome</keyword>
<gene>
    <name evidence="5" type="ORF">MM236_07005</name>
</gene>
<evidence type="ECO:0000259" key="4">
    <source>
        <dbReference type="Pfam" id="PF13439"/>
    </source>
</evidence>
<reference evidence="5" key="1">
    <citation type="submission" date="2022-03" db="EMBL/GenBank/DDBJ databases">
        <title>De novo assembled genomes of Belliella spp. (Cyclobacteriaceae) strains.</title>
        <authorList>
            <person name="Szabo A."/>
            <person name="Korponai K."/>
            <person name="Felfoldi T."/>
        </authorList>
    </citation>
    <scope>NUCLEOTIDE SEQUENCE</scope>
    <source>
        <strain evidence="5">DSM 107340</strain>
    </source>
</reference>
<evidence type="ECO:0000313" key="6">
    <source>
        <dbReference type="Proteomes" id="UP001165488"/>
    </source>
</evidence>
<evidence type="ECO:0000256" key="1">
    <source>
        <dbReference type="ARBA" id="ARBA00022676"/>
    </source>
</evidence>
<dbReference type="InterPro" id="IPR028098">
    <property type="entry name" value="Glyco_trans_4-like_N"/>
</dbReference>
<dbReference type="CDD" id="cd03801">
    <property type="entry name" value="GT4_PimA-like"/>
    <property type="match status" value="1"/>
</dbReference>
<comment type="caution">
    <text evidence="5">The sequence shown here is derived from an EMBL/GenBank/DDBJ whole genome shotgun (WGS) entry which is preliminary data.</text>
</comment>
<dbReference type="PANTHER" id="PTHR12526">
    <property type="entry name" value="GLYCOSYLTRANSFERASE"/>
    <property type="match status" value="1"/>
</dbReference>
<name>A0ABS9UM83_9BACT</name>
<organism evidence="5 6">
    <name type="scientific">Belliella calami</name>
    <dbReference type="NCBI Taxonomy" id="2923436"/>
    <lineage>
        <taxon>Bacteria</taxon>
        <taxon>Pseudomonadati</taxon>
        <taxon>Bacteroidota</taxon>
        <taxon>Cytophagia</taxon>
        <taxon>Cytophagales</taxon>
        <taxon>Cyclobacteriaceae</taxon>
        <taxon>Belliella</taxon>
    </lineage>
</organism>
<evidence type="ECO:0000259" key="3">
    <source>
        <dbReference type="Pfam" id="PF00534"/>
    </source>
</evidence>
<dbReference type="Gene3D" id="3.40.50.2000">
    <property type="entry name" value="Glycogen Phosphorylase B"/>
    <property type="match status" value="2"/>
</dbReference>
<protein>
    <submittedName>
        <fullName evidence="5">Glycosyltransferase family 4 protein</fullName>
    </submittedName>
</protein>
<dbReference type="Pfam" id="PF00534">
    <property type="entry name" value="Glycos_transf_1"/>
    <property type="match status" value="1"/>
</dbReference>
<dbReference type="InterPro" id="IPR001296">
    <property type="entry name" value="Glyco_trans_1"/>
</dbReference>
<dbReference type="EMBL" id="JAKZGS010000004">
    <property type="protein sequence ID" value="MCH7397730.1"/>
    <property type="molecule type" value="Genomic_DNA"/>
</dbReference>
<dbReference type="Pfam" id="PF13439">
    <property type="entry name" value="Glyco_transf_4"/>
    <property type="match status" value="1"/>
</dbReference>
<evidence type="ECO:0000256" key="2">
    <source>
        <dbReference type="ARBA" id="ARBA00022679"/>
    </source>
</evidence>
<feature type="domain" description="Glycosyl transferase family 1" evidence="3">
    <location>
        <begin position="199"/>
        <end position="364"/>
    </location>
</feature>
<dbReference type="RefSeq" id="WP_241274242.1">
    <property type="nucleotide sequence ID" value="NZ_JAKZGS010000004.1"/>
</dbReference>
<evidence type="ECO:0000313" key="5">
    <source>
        <dbReference type="EMBL" id="MCH7397730.1"/>
    </source>
</evidence>
<feature type="domain" description="Glycosyltransferase subfamily 4-like N-terminal" evidence="4">
    <location>
        <begin position="28"/>
        <end position="184"/>
    </location>
</feature>
<dbReference type="Proteomes" id="UP001165488">
    <property type="component" value="Unassembled WGS sequence"/>
</dbReference>
<dbReference type="PANTHER" id="PTHR12526:SF629">
    <property type="entry name" value="TEICHURONIC ACID BIOSYNTHESIS GLYCOSYLTRANSFERASE TUAH-RELATED"/>
    <property type="match status" value="1"/>
</dbReference>
<proteinExistence type="predicted"/>
<keyword evidence="1" id="KW-0328">Glycosyltransferase</keyword>